<organism evidence="2 3">
    <name type="scientific">Diplogelasinospora grovesii</name>
    <dbReference type="NCBI Taxonomy" id="303347"/>
    <lineage>
        <taxon>Eukaryota</taxon>
        <taxon>Fungi</taxon>
        <taxon>Dikarya</taxon>
        <taxon>Ascomycota</taxon>
        <taxon>Pezizomycotina</taxon>
        <taxon>Sordariomycetes</taxon>
        <taxon>Sordariomycetidae</taxon>
        <taxon>Sordariales</taxon>
        <taxon>Diplogelasinosporaceae</taxon>
        <taxon>Diplogelasinospora</taxon>
    </lineage>
</organism>
<dbReference type="EMBL" id="MU853886">
    <property type="protein sequence ID" value="KAK3936337.1"/>
    <property type="molecule type" value="Genomic_DNA"/>
</dbReference>
<dbReference type="AlphaFoldDB" id="A0AAN6MZE6"/>
<comment type="caution">
    <text evidence="2">The sequence shown here is derived from an EMBL/GenBank/DDBJ whole genome shotgun (WGS) entry which is preliminary data.</text>
</comment>
<feature type="chain" id="PRO_5042993797" evidence="1">
    <location>
        <begin position="31"/>
        <end position="303"/>
    </location>
</feature>
<reference evidence="3" key="1">
    <citation type="journal article" date="2023" name="Mol. Phylogenet. Evol.">
        <title>Genome-scale phylogeny and comparative genomics of the fungal order Sordariales.</title>
        <authorList>
            <person name="Hensen N."/>
            <person name="Bonometti L."/>
            <person name="Westerberg I."/>
            <person name="Brannstrom I.O."/>
            <person name="Guillou S."/>
            <person name="Cros-Aarteil S."/>
            <person name="Calhoun S."/>
            <person name="Haridas S."/>
            <person name="Kuo A."/>
            <person name="Mondo S."/>
            <person name="Pangilinan J."/>
            <person name="Riley R."/>
            <person name="LaButti K."/>
            <person name="Andreopoulos B."/>
            <person name="Lipzen A."/>
            <person name="Chen C."/>
            <person name="Yan M."/>
            <person name="Daum C."/>
            <person name="Ng V."/>
            <person name="Clum A."/>
            <person name="Steindorff A."/>
            <person name="Ohm R.A."/>
            <person name="Martin F."/>
            <person name="Silar P."/>
            <person name="Natvig D.O."/>
            <person name="Lalanne C."/>
            <person name="Gautier V."/>
            <person name="Ament-Velasquez S.L."/>
            <person name="Kruys A."/>
            <person name="Hutchinson M.I."/>
            <person name="Powell A.J."/>
            <person name="Barry K."/>
            <person name="Miller A.N."/>
            <person name="Grigoriev I.V."/>
            <person name="Debuchy R."/>
            <person name="Gladieux P."/>
            <person name="Hiltunen Thoren M."/>
            <person name="Johannesson H."/>
        </authorList>
    </citation>
    <scope>NUCLEOTIDE SEQUENCE [LARGE SCALE GENOMIC DNA]</scope>
    <source>
        <strain evidence="3">CBS 340.73</strain>
    </source>
</reference>
<dbReference type="Proteomes" id="UP001303473">
    <property type="component" value="Unassembled WGS sequence"/>
</dbReference>
<evidence type="ECO:0000313" key="2">
    <source>
        <dbReference type="EMBL" id="KAK3936337.1"/>
    </source>
</evidence>
<gene>
    <name evidence="2" type="ORF">QBC46DRAFT_321657</name>
</gene>
<evidence type="ECO:0000313" key="3">
    <source>
        <dbReference type="Proteomes" id="UP001303473"/>
    </source>
</evidence>
<accession>A0AAN6MZE6</accession>
<keyword evidence="3" id="KW-1185">Reference proteome</keyword>
<name>A0AAN6MZE6_9PEZI</name>
<sequence>MHHFHSLRTQFRAVARVLAICFVLFSPSAAQKCITHDQPNPIASQYPDLPTGTLNSTTAIIPIPLASALAIIPSKWRILEGAYRSLLPNFPAGQYPVFLYAAHDHDIQIPAFNFTLPDFSRTSFNFPFLDLLGDGYTSFTWTPSQLISADSAALAGAQGYGQVAYAASFDPPCDAYRAVPGGCGTYHKSVSTNSTSGSGHVFVELDDFQPITHGSPYTLKFYKNITNQPIFGNGALCDNMIRLFNTTLTKGVFEPRFVKGKVSANLPPMNRMQVMEGVYGLQADTPFIENTQVECATLQGYSG</sequence>
<keyword evidence="1" id="KW-0732">Signal</keyword>
<feature type="signal peptide" evidence="1">
    <location>
        <begin position="1"/>
        <end position="30"/>
    </location>
</feature>
<protein>
    <submittedName>
        <fullName evidence="2">Uncharacterized protein</fullName>
    </submittedName>
</protein>
<proteinExistence type="predicted"/>
<evidence type="ECO:0000256" key="1">
    <source>
        <dbReference type="SAM" id="SignalP"/>
    </source>
</evidence>